<evidence type="ECO:0000313" key="1">
    <source>
        <dbReference type="EMBL" id="TVX98368.1"/>
    </source>
</evidence>
<dbReference type="Proteomes" id="UP000317036">
    <property type="component" value="Unassembled WGS sequence"/>
</dbReference>
<protein>
    <submittedName>
        <fullName evidence="1">Uncharacterized protein</fullName>
    </submittedName>
</protein>
<proteinExistence type="predicted"/>
<comment type="caution">
    <text evidence="1">The sequence shown here is derived from an EMBL/GenBank/DDBJ whole genome shotgun (WGS) entry which is preliminary data.</text>
</comment>
<dbReference type="RefSeq" id="WP_144855169.1">
    <property type="nucleotide sequence ID" value="NZ_VNJI01000094.1"/>
</dbReference>
<gene>
    <name evidence="1" type="ORF">FPZ49_34570</name>
</gene>
<evidence type="ECO:0000313" key="2">
    <source>
        <dbReference type="Proteomes" id="UP000317036"/>
    </source>
</evidence>
<dbReference type="AlphaFoldDB" id="A0A559JER8"/>
<accession>A0A559JER8</accession>
<organism evidence="1 2">
    <name type="scientific">Paenibacillus cremeus</name>
    <dbReference type="NCBI Taxonomy" id="2163881"/>
    <lineage>
        <taxon>Bacteria</taxon>
        <taxon>Bacillati</taxon>
        <taxon>Bacillota</taxon>
        <taxon>Bacilli</taxon>
        <taxon>Bacillales</taxon>
        <taxon>Paenibacillaceae</taxon>
        <taxon>Paenibacillus</taxon>
    </lineage>
</organism>
<sequence>MRGNGGMTKERLLTDIWNDIEKGNPVTRVEANRLKSYLDRSSAADEFEGEMINWALVNVI</sequence>
<dbReference type="EMBL" id="VNJI01000094">
    <property type="protein sequence ID" value="TVX98368.1"/>
    <property type="molecule type" value="Genomic_DNA"/>
</dbReference>
<keyword evidence="2" id="KW-1185">Reference proteome</keyword>
<name>A0A559JER8_9BACL</name>
<reference evidence="1 2" key="1">
    <citation type="submission" date="2019-07" db="EMBL/GenBank/DDBJ databases">
        <authorList>
            <person name="Kim J."/>
        </authorList>
    </citation>
    <scope>NUCLEOTIDE SEQUENCE [LARGE SCALE GENOMIC DNA]</scope>
    <source>
        <strain evidence="1 2">JC52</strain>
    </source>
</reference>